<comment type="caution">
    <text evidence="1">The sequence shown here is derived from an EMBL/GenBank/DDBJ whole genome shotgun (WGS) entry which is preliminary data.</text>
</comment>
<name>A0ACB0J276_TRIPR</name>
<evidence type="ECO:0000313" key="2">
    <source>
        <dbReference type="Proteomes" id="UP001177021"/>
    </source>
</evidence>
<dbReference type="EMBL" id="CASHSV030000013">
    <property type="protein sequence ID" value="CAJ2638336.1"/>
    <property type="molecule type" value="Genomic_DNA"/>
</dbReference>
<gene>
    <name evidence="1" type="ORF">MILVUS5_LOCUS8569</name>
</gene>
<reference evidence="1" key="1">
    <citation type="submission" date="2023-10" db="EMBL/GenBank/DDBJ databases">
        <authorList>
            <person name="Rodriguez Cubillos JULIANA M."/>
            <person name="De Vega J."/>
        </authorList>
    </citation>
    <scope>NUCLEOTIDE SEQUENCE</scope>
</reference>
<sequence>METKTYLYYSEAVHLGQNFEKEVMEDPSEEWRAVVEVSQQHASYLRTFFRLQKIIDMKHPDRGVRRIKYNNDQQVFSFYFRNLPCAMLVNIGKHPLHLHSRSQLVEYVVIDVVLEDEEKNGYRLADVKVARAKDFGNNYFTVRMKTHLGHVLKSGDFVLGYDLFEGDKTDINFNGGLPAAVLIKKIRNYEDYDGNCEVVVQDKWESDYQLFIDFLYHKDPHLAFSIALNRQPYEDLQAMRDRFPFEELLAE</sequence>
<accession>A0ACB0J276</accession>
<proteinExistence type="predicted"/>
<keyword evidence="2" id="KW-1185">Reference proteome</keyword>
<evidence type="ECO:0000313" key="1">
    <source>
        <dbReference type="EMBL" id="CAJ2638336.1"/>
    </source>
</evidence>
<dbReference type="Proteomes" id="UP001177021">
    <property type="component" value="Unassembled WGS sequence"/>
</dbReference>
<organism evidence="1 2">
    <name type="scientific">Trifolium pratense</name>
    <name type="common">Red clover</name>
    <dbReference type="NCBI Taxonomy" id="57577"/>
    <lineage>
        <taxon>Eukaryota</taxon>
        <taxon>Viridiplantae</taxon>
        <taxon>Streptophyta</taxon>
        <taxon>Embryophyta</taxon>
        <taxon>Tracheophyta</taxon>
        <taxon>Spermatophyta</taxon>
        <taxon>Magnoliopsida</taxon>
        <taxon>eudicotyledons</taxon>
        <taxon>Gunneridae</taxon>
        <taxon>Pentapetalae</taxon>
        <taxon>rosids</taxon>
        <taxon>fabids</taxon>
        <taxon>Fabales</taxon>
        <taxon>Fabaceae</taxon>
        <taxon>Papilionoideae</taxon>
        <taxon>50 kb inversion clade</taxon>
        <taxon>NPAAA clade</taxon>
        <taxon>Hologalegina</taxon>
        <taxon>IRL clade</taxon>
        <taxon>Trifolieae</taxon>
        <taxon>Trifolium</taxon>
    </lineage>
</organism>
<protein>
    <submittedName>
        <fullName evidence="1">Uncharacterized protein</fullName>
    </submittedName>
</protein>